<dbReference type="RefSeq" id="WP_009850495.1">
    <property type="nucleotide sequence ID" value="NZ_DS022295.1"/>
</dbReference>
<dbReference type="SUPFAM" id="SSF56112">
    <property type="entry name" value="Protein kinase-like (PK-like)"/>
    <property type="match status" value="1"/>
</dbReference>
<dbReference type="Proteomes" id="UP000005297">
    <property type="component" value="Unassembled WGS sequence"/>
</dbReference>
<dbReference type="Pfam" id="PF02958">
    <property type="entry name" value="EcKL"/>
    <property type="match status" value="1"/>
</dbReference>
<dbReference type="PANTHER" id="PTHR11012">
    <property type="entry name" value="PROTEIN KINASE-LIKE DOMAIN-CONTAINING"/>
    <property type="match status" value="1"/>
</dbReference>
<dbReference type="AlphaFoldDB" id="Q0F2S4"/>
<accession>Q0F2S4</accession>
<dbReference type="InterPro" id="IPR011009">
    <property type="entry name" value="Kinase-like_dom_sf"/>
</dbReference>
<dbReference type="eggNOG" id="COG3173">
    <property type="taxonomic scope" value="Bacteria"/>
</dbReference>
<name>Q0F2S4_9PROT</name>
<dbReference type="InParanoid" id="Q0F2S4"/>
<feature type="domain" description="CHK kinase-like" evidence="1">
    <location>
        <begin position="104"/>
        <end position="261"/>
    </location>
</feature>
<keyword evidence="3" id="KW-1185">Reference proteome</keyword>
<dbReference type="InterPro" id="IPR012877">
    <property type="entry name" value="Dhs-27"/>
</dbReference>
<reference evidence="2 3" key="1">
    <citation type="submission" date="2006-09" db="EMBL/GenBank/DDBJ databases">
        <authorList>
            <person name="Emerson D."/>
            <person name="Ferriera S."/>
            <person name="Johnson J."/>
            <person name="Kravitz S."/>
            <person name="Halpern A."/>
            <person name="Remington K."/>
            <person name="Beeson K."/>
            <person name="Tran B."/>
            <person name="Rogers Y.-H."/>
            <person name="Friedman R."/>
            <person name="Venter J.C."/>
        </authorList>
    </citation>
    <scope>NUCLEOTIDE SEQUENCE [LARGE SCALE GENOMIC DNA]</scope>
    <source>
        <strain evidence="2 3">PV-1</strain>
    </source>
</reference>
<dbReference type="Pfam" id="PF07914">
    <property type="entry name" value="DUF1679"/>
    <property type="match status" value="1"/>
</dbReference>
<dbReference type="PANTHER" id="PTHR11012:SF30">
    <property type="entry name" value="PROTEIN KINASE-LIKE DOMAIN-CONTAINING"/>
    <property type="match status" value="1"/>
</dbReference>
<dbReference type="InterPro" id="IPR015897">
    <property type="entry name" value="CHK_kinase-like"/>
</dbReference>
<evidence type="ECO:0000259" key="1">
    <source>
        <dbReference type="SMART" id="SM00587"/>
    </source>
</evidence>
<dbReference type="Gene3D" id="3.90.1200.10">
    <property type="match status" value="1"/>
</dbReference>
<comment type="caution">
    <text evidence="2">The sequence shown here is derived from an EMBL/GenBank/DDBJ whole genome shotgun (WGS) entry which is preliminary data.</text>
</comment>
<dbReference type="STRING" id="314344.AL013_13000"/>
<evidence type="ECO:0000313" key="2">
    <source>
        <dbReference type="EMBL" id="EAU55476.1"/>
    </source>
</evidence>
<gene>
    <name evidence="2" type="ORF">SPV1_00972</name>
</gene>
<dbReference type="EMBL" id="AATS01000002">
    <property type="protein sequence ID" value="EAU55476.1"/>
    <property type="molecule type" value="Genomic_DNA"/>
</dbReference>
<dbReference type="InterPro" id="IPR004119">
    <property type="entry name" value="EcKL"/>
</dbReference>
<evidence type="ECO:0000313" key="3">
    <source>
        <dbReference type="Proteomes" id="UP000005297"/>
    </source>
</evidence>
<proteinExistence type="predicted"/>
<dbReference type="SMART" id="SM00587">
    <property type="entry name" value="CHK"/>
    <property type="match status" value="1"/>
</dbReference>
<organism evidence="2 3">
    <name type="scientific">Mariprofundus ferrooxydans PV-1</name>
    <dbReference type="NCBI Taxonomy" id="314345"/>
    <lineage>
        <taxon>Bacteria</taxon>
        <taxon>Pseudomonadati</taxon>
        <taxon>Pseudomonadota</taxon>
        <taxon>Candidatius Mariprofundia</taxon>
        <taxon>Mariprofundales</taxon>
        <taxon>Mariprofundaceae</taxon>
        <taxon>Mariprofundus</taxon>
    </lineage>
</organism>
<sequence length="315" mass="35122">MMSATGALAAERGEVIQSLWSGYGEIVRYGLTGVEIDSAVLKHVVFPSTVHHPRGWHNDLSHRRKVKSYEVEMAWYHDWAGRCDESCRVPHCYASETVGEEHLIVLEDLDGAGFPRRRSKLDLEGVQACLQWLAGFHASFIGEQPTGLWQTGTYWHLATRPDELAAMGDDAMRDAAPVIDSMLSTACFQTIVHGDAKLANFCFSADGGKVAAVDFQYVGGGCGMKDVAYFLGSCLSDQEQEQHEALLLECYFNYLRAALVRHAKPVDFDALKAEWRGLFPVAQADFYRFLIGWMPGHWKINDYNKRVAQAVIAAL</sequence>
<dbReference type="HOGENOM" id="CLU_049945_0_0_0"/>
<protein>
    <recommendedName>
        <fullName evidence="1">CHK kinase-like domain-containing protein</fullName>
    </recommendedName>
</protein>